<evidence type="ECO:0000256" key="1">
    <source>
        <dbReference type="SAM" id="Phobius"/>
    </source>
</evidence>
<feature type="transmembrane region" description="Helical" evidence="1">
    <location>
        <begin position="52"/>
        <end position="73"/>
    </location>
</feature>
<organism evidence="2 3">
    <name type="scientific">Bacillus carboniphilus</name>
    <dbReference type="NCBI Taxonomy" id="86663"/>
    <lineage>
        <taxon>Bacteria</taxon>
        <taxon>Bacillati</taxon>
        <taxon>Bacillota</taxon>
        <taxon>Bacilli</taxon>
        <taxon>Bacillales</taxon>
        <taxon>Bacillaceae</taxon>
        <taxon>Bacillus</taxon>
    </lineage>
</organism>
<feature type="transmembrane region" description="Helical" evidence="1">
    <location>
        <begin position="94"/>
        <end position="118"/>
    </location>
</feature>
<proteinExistence type="predicted"/>
<dbReference type="RefSeq" id="WP_306019720.1">
    <property type="nucleotide sequence ID" value="NZ_CP129013.1"/>
</dbReference>
<evidence type="ECO:0000313" key="2">
    <source>
        <dbReference type="EMBL" id="WLR42348.1"/>
    </source>
</evidence>
<keyword evidence="1" id="KW-0472">Membrane</keyword>
<name>A0ABY9JVP6_9BACI</name>
<feature type="transmembrane region" description="Helical" evidence="1">
    <location>
        <begin position="161"/>
        <end position="180"/>
    </location>
</feature>
<feature type="transmembrane region" description="Helical" evidence="1">
    <location>
        <begin position="224"/>
        <end position="246"/>
    </location>
</feature>
<dbReference type="EMBL" id="CP129013">
    <property type="protein sequence ID" value="WLR42348.1"/>
    <property type="molecule type" value="Genomic_DNA"/>
</dbReference>
<evidence type="ECO:0008006" key="4">
    <source>
        <dbReference type="Google" id="ProtNLM"/>
    </source>
</evidence>
<evidence type="ECO:0000313" key="3">
    <source>
        <dbReference type="Proteomes" id="UP001197974"/>
    </source>
</evidence>
<keyword evidence="3" id="KW-1185">Reference proteome</keyword>
<sequence length="252" mass="28962">MKNSGELLTLQLYMNELKKIMKDNELVFSNSVSRENFMESYGPFSIHYVSNWIDLSIAIAVVTLLIYVFFIWYRDWLGKNTFSYRLLMLPTARINIYFAKATTILICILGLLALQVLLLPIESTIIKSLVPSEFRADLPIYDINNSSSLVLFLPGTFLDFLLYYGFGTVCVFVVFTAILFERSYRIKGIIWGALYCVVSFVIFLLPLIVDAFLLDYYFYLLDLLLIEAGVALLILASSIWTSNYLLKNKMRG</sequence>
<reference evidence="2 3" key="1">
    <citation type="submission" date="2023-06" db="EMBL/GenBank/DDBJ databases">
        <title>Five Gram-positive bacteria isolated from mangrove sediments in Shenzhen, Guangdong, China.</title>
        <authorList>
            <person name="Yu S."/>
            <person name="Zheng W."/>
            <person name="Huang Y."/>
        </authorList>
    </citation>
    <scope>NUCLEOTIDE SEQUENCE [LARGE SCALE GENOMIC DNA]</scope>
    <source>
        <strain evidence="2 3">SaN35-3</strain>
    </source>
</reference>
<feature type="transmembrane region" description="Helical" evidence="1">
    <location>
        <begin position="192"/>
        <end position="218"/>
    </location>
</feature>
<keyword evidence="1" id="KW-1133">Transmembrane helix</keyword>
<keyword evidence="1" id="KW-0812">Transmembrane</keyword>
<accession>A0ABY9JVP6</accession>
<dbReference type="Proteomes" id="UP001197974">
    <property type="component" value="Chromosome"/>
</dbReference>
<gene>
    <name evidence="2" type="ORF">LC087_16810</name>
</gene>
<protein>
    <recommendedName>
        <fullName evidence="4">ABC transporter permease</fullName>
    </recommendedName>
</protein>